<feature type="domain" description="BppU N-terminal" evidence="1">
    <location>
        <begin position="12"/>
        <end position="139"/>
    </location>
</feature>
<proteinExistence type="predicted"/>
<dbReference type="EMBL" id="JAALLZ010000004">
    <property type="protein sequence ID" value="NGU30595.1"/>
    <property type="molecule type" value="Genomic_DNA"/>
</dbReference>
<dbReference type="Pfam" id="PF10651">
    <property type="entry name" value="BppU_N"/>
    <property type="match status" value="1"/>
</dbReference>
<reference evidence="2 3" key="1">
    <citation type="submission" date="2020-02" db="EMBL/GenBank/DDBJ databases">
        <title>Genomic Insights into the Phylogeny and Genetic Plasticity of the Human and Animal Enteric Pathogen Clostridium perfringens.</title>
        <authorList>
            <person name="Feng Y."/>
            <person name="Hu Y."/>
        </authorList>
    </citation>
    <scope>NUCLEOTIDE SEQUENCE [LARGE SCALE GENOMIC DNA]</scope>
    <source>
        <strain evidence="2 3">CP-40</strain>
    </source>
</reference>
<organism evidence="2 3">
    <name type="scientific">Clostridium perfringens</name>
    <dbReference type="NCBI Taxonomy" id="1502"/>
    <lineage>
        <taxon>Bacteria</taxon>
        <taxon>Bacillati</taxon>
        <taxon>Bacillota</taxon>
        <taxon>Clostridia</taxon>
        <taxon>Eubacteriales</taxon>
        <taxon>Clostridiaceae</taxon>
        <taxon>Clostridium</taxon>
    </lineage>
</organism>
<comment type="caution">
    <text evidence="2">The sequence shown here is derived from an EMBL/GenBank/DDBJ whole genome shotgun (WGS) entry which is preliminary data.</text>
</comment>
<accession>A0AAP6WN00</accession>
<dbReference type="Proteomes" id="UP000481454">
    <property type="component" value="Unassembled WGS sequence"/>
</dbReference>
<protein>
    <submittedName>
        <fullName evidence="2">BppU family phage baseplate upper protein</fullName>
    </submittedName>
</protein>
<dbReference type="RefSeq" id="WP_003459403.1">
    <property type="nucleotide sequence ID" value="NZ_CATNWX010000006.1"/>
</dbReference>
<dbReference type="InterPro" id="IPR018913">
    <property type="entry name" value="BppU_N"/>
</dbReference>
<sequence>MVNEIFINIDELNNERIVTTQNNNNCETYKIYIIQNNKRIDLTGKTVELAYLKNDNKNGNIIDLNITNARDGEITLEIDKLLTKQDGVYSCQLAIYKENYLEHSATFEMIIKESLFAKISGEIEENNFEILNNLISNVERNTTDIEELKKVVKKEAKLKLTGGFEITVSRVNNMVILDIYNAATNGQMSGEGSLPVWALPPRTLGCSISASGPNFNGVLNVIKSGKIYYYVATATSEVGVYCGQLVYFTDK</sequence>
<evidence type="ECO:0000313" key="3">
    <source>
        <dbReference type="Proteomes" id="UP000481454"/>
    </source>
</evidence>
<name>A0AAP6WN00_CLOPF</name>
<evidence type="ECO:0000313" key="2">
    <source>
        <dbReference type="EMBL" id="NGU30595.1"/>
    </source>
</evidence>
<evidence type="ECO:0000259" key="1">
    <source>
        <dbReference type="Pfam" id="PF10651"/>
    </source>
</evidence>
<gene>
    <name evidence="2" type="ORF">G6Z34_10800</name>
</gene>
<dbReference type="AlphaFoldDB" id="A0AAP6WN00"/>
<dbReference type="Gene3D" id="2.60.40.3350">
    <property type="match status" value="1"/>
</dbReference>